<organism evidence="3 4">
    <name type="scientific">Neobacillus sedimentimangrovi</name>
    <dbReference type="NCBI Taxonomy" id="2699460"/>
    <lineage>
        <taxon>Bacteria</taxon>
        <taxon>Bacillati</taxon>
        <taxon>Bacillota</taxon>
        <taxon>Bacilli</taxon>
        <taxon>Bacillales</taxon>
        <taxon>Bacillaceae</taxon>
        <taxon>Neobacillus</taxon>
    </lineage>
</organism>
<feature type="compositionally biased region" description="Basic and acidic residues" evidence="1">
    <location>
        <begin position="30"/>
        <end position="48"/>
    </location>
</feature>
<keyword evidence="2" id="KW-0732">Signal</keyword>
<feature type="region of interest" description="Disordered" evidence="1">
    <location>
        <begin position="18"/>
        <end position="48"/>
    </location>
</feature>
<sequence>MKKILPVLFLVLAGYSSAPQNKTDNQTATAEEKTETRRSKERFWFYSK</sequence>
<dbReference type="EMBL" id="JAJODE010000021">
    <property type="protein sequence ID" value="MCD4838988.1"/>
    <property type="molecule type" value="Genomic_DNA"/>
</dbReference>
<feature type="chain" id="PRO_5045601256" evidence="2">
    <location>
        <begin position="19"/>
        <end position="48"/>
    </location>
</feature>
<comment type="caution">
    <text evidence="3">The sequence shown here is derived from an EMBL/GenBank/DDBJ whole genome shotgun (WGS) entry which is preliminary data.</text>
</comment>
<proteinExistence type="predicted"/>
<keyword evidence="4" id="KW-1185">Reference proteome</keyword>
<name>A0ABS8QI90_9BACI</name>
<evidence type="ECO:0000256" key="1">
    <source>
        <dbReference type="SAM" id="MobiDB-lite"/>
    </source>
</evidence>
<dbReference type="RefSeq" id="WP_158332818.1">
    <property type="nucleotide sequence ID" value="NZ_JAAFZF010000059.1"/>
</dbReference>
<accession>A0ABS8QI90</accession>
<feature type="signal peptide" evidence="2">
    <location>
        <begin position="1"/>
        <end position="18"/>
    </location>
</feature>
<evidence type="ECO:0000313" key="4">
    <source>
        <dbReference type="Proteomes" id="UP001162836"/>
    </source>
</evidence>
<evidence type="ECO:0000256" key="2">
    <source>
        <dbReference type="SAM" id="SignalP"/>
    </source>
</evidence>
<evidence type="ECO:0000313" key="3">
    <source>
        <dbReference type="EMBL" id="MCD4838988.1"/>
    </source>
</evidence>
<protein>
    <submittedName>
        <fullName evidence="3">Uncharacterized protein</fullName>
    </submittedName>
</protein>
<reference evidence="3 4" key="1">
    <citation type="journal article" date="2023" name="Antonie Van Leeuwenhoek">
        <title>Unveiling the genomic potential of a novel thermostable glycoside hydrolases producing Neobacillus sedimentimangrovi UE25.</title>
        <authorList>
            <person name="Ejaz U."/>
            <person name="Saleem F."/>
            <person name="Rashid R."/>
            <person name="Hasan K.A."/>
            <person name="Syed M.N."/>
            <person name="Sohail M."/>
        </authorList>
    </citation>
    <scope>NUCLEOTIDE SEQUENCE [LARGE SCALE GENOMIC DNA]</scope>
    <source>
        <strain evidence="3 4">UE25</strain>
    </source>
</reference>
<dbReference type="Proteomes" id="UP001162836">
    <property type="component" value="Unassembled WGS sequence"/>
</dbReference>
<gene>
    <name evidence="3" type="ORF">LRS37_08895</name>
</gene>